<sequence length="354" mass="39375">MKRCNDEWCPRVAISGVNPDMTPCDGFNLHPPTYKTIMIILSALTPPVNIFAIYCIIRKSTRQMGSYKWFLLAYQSTSTTFDFSLTTLVLPVVFFPIPMGYADSVIARWLSLSTNTALFTVVMTVVALTTCIVALFMYRLHVIIAHHHFLKFSHRGHALFATAFAFVFCGPVIASLTKASPDQSEARKWVLVNYPCAEFVIDAPRLHIYTRASIMHLAVTGVVEGALVSAVILCAILLTLHFLGKNNHLSQKTKIMQKRFLIYLCVQAAVPSFSLLAPVILILSSELSQLRQDLGCLTFCFMAMHGFTSPLSVILCNDAYRASAFTLLEFRCVRKNQNGIVSVSEQNVGRSSLS</sequence>
<evidence type="ECO:0000313" key="2">
    <source>
        <dbReference type="EMBL" id="EYB82758.1"/>
    </source>
</evidence>
<evidence type="ECO:0000313" key="3">
    <source>
        <dbReference type="Proteomes" id="UP000024635"/>
    </source>
</evidence>
<keyword evidence="1" id="KW-0472">Membrane</keyword>
<reference evidence="3" key="1">
    <citation type="journal article" date="2015" name="Nat. Genet.">
        <title>The genome and transcriptome of the zoonotic hookworm Ancylostoma ceylanicum identify infection-specific gene families.</title>
        <authorList>
            <person name="Schwarz E.M."/>
            <person name="Hu Y."/>
            <person name="Antoshechkin I."/>
            <person name="Miller M.M."/>
            <person name="Sternberg P.W."/>
            <person name="Aroian R.V."/>
        </authorList>
    </citation>
    <scope>NUCLEOTIDE SEQUENCE</scope>
    <source>
        <strain evidence="3">HY135</strain>
    </source>
</reference>
<dbReference type="PANTHER" id="PTHR46891">
    <property type="entry name" value="SERPENTINE RECEPTOR, CLASS H-RELATED"/>
    <property type="match status" value="1"/>
</dbReference>
<dbReference type="Pfam" id="PF10318">
    <property type="entry name" value="7TM_GPCR_Srh"/>
    <property type="match status" value="1"/>
</dbReference>
<dbReference type="OrthoDB" id="5874478at2759"/>
<feature type="transmembrane region" description="Helical" evidence="1">
    <location>
        <begin position="214"/>
        <end position="240"/>
    </location>
</feature>
<comment type="caution">
    <text evidence="2">The sequence shown here is derived from an EMBL/GenBank/DDBJ whole genome shotgun (WGS) entry which is preliminary data.</text>
</comment>
<evidence type="ECO:0000256" key="1">
    <source>
        <dbReference type="SAM" id="Phobius"/>
    </source>
</evidence>
<gene>
    <name evidence="2" type="primary">Acey_s0352.g3280</name>
    <name evidence="2" type="ORF">Y032_0352g3280</name>
</gene>
<feature type="transmembrane region" description="Helical" evidence="1">
    <location>
        <begin position="158"/>
        <end position="177"/>
    </location>
</feature>
<feature type="transmembrane region" description="Helical" evidence="1">
    <location>
        <begin position="69"/>
        <end position="97"/>
    </location>
</feature>
<accession>A0A016RWN5</accession>
<feature type="transmembrane region" description="Helical" evidence="1">
    <location>
        <begin position="260"/>
        <end position="283"/>
    </location>
</feature>
<feature type="transmembrane region" description="Helical" evidence="1">
    <location>
        <begin position="117"/>
        <end position="138"/>
    </location>
</feature>
<feature type="transmembrane region" description="Helical" evidence="1">
    <location>
        <begin position="37"/>
        <end position="57"/>
    </location>
</feature>
<evidence type="ECO:0008006" key="4">
    <source>
        <dbReference type="Google" id="ProtNLM"/>
    </source>
</evidence>
<keyword evidence="1" id="KW-1133">Transmembrane helix</keyword>
<keyword evidence="1" id="KW-0812">Transmembrane</keyword>
<protein>
    <recommendedName>
        <fullName evidence="4">G-protein coupled receptors family 1 profile domain-containing protein</fullName>
    </recommendedName>
</protein>
<keyword evidence="3" id="KW-1185">Reference proteome</keyword>
<dbReference type="AlphaFoldDB" id="A0A016RWN5"/>
<dbReference type="EMBL" id="JARK01001688">
    <property type="protein sequence ID" value="EYB82758.1"/>
    <property type="molecule type" value="Genomic_DNA"/>
</dbReference>
<dbReference type="SUPFAM" id="SSF81321">
    <property type="entry name" value="Family A G protein-coupled receptor-like"/>
    <property type="match status" value="1"/>
</dbReference>
<name>A0A016RWN5_9BILA</name>
<dbReference type="Proteomes" id="UP000024635">
    <property type="component" value="Unassembled WGS sequence"/>
</dbReference>
<proteinExistence type="predicted"/>
<dbReference type="InterPro" id="IPR019422">
    <property type="entry name" value="7TM_GPCR_serpentine_rcpt_Srh"/>
</dbReference>
<organism evidence="2 3">
    <name type="scientific">Ancylostoma ceylanicum</name>
    <dbReference type="NCBI Taxonomy" id="53326"/>
    <lineage>
        <taxon>Eukaryota</taxon>
        <taxon>Metazoa</taxon>
        <taxon>Ecdysozoa</taxon>
        <taxon>Nematoda</taxon>
        <taxon>Chromadorea</taxon>
        <taxon>Rhabditida</taxon>
        <taxon>Rhabditina</taxon>
        <taxon>Rhabditomorpha</taxon>
        <taxon>Strongyloidea</taxon>
        <taxon>Ancylostomatidae</taxon>
        <taxon>Ancylostomatinae</taxon>
        <taxon>Ancylostoma</taxon>
    </lineage>
</organism>